<dbReference type="InterPro" id="IPR014284">
    <property type="entry name" value="RNA_pol_sigma-70_dom"/>
</dbReference>
<evidence type="ECO:0000313" key="8">
    <source>
        <dbReference type="EMBL" id="QIP12819.1"/>
    </source>
</evidence>
<dbReference type="NCBIfam" id="TIGR02937">
    <property type="entry name" value="sigma70-ECF"/>
    <property type="match status" value="1"/>
</dbReference>
<dbReference type="InterPro" id="IPR007627">
    <property type="entry name" value="RNA_pol_sigma70_r2"/>
</dbReference>
<proteinExistence type="inferred from homology"/>
<dbReference type="InterPro" id="IPR013325">
    <property type="entry name" value="RNA_pol_sigma_r2"/>
</dbReference>
<dbReference type="EMBL" id="CP050063">
    <property type="protein sequence ID" value="QIP12819.1"/>
    <property type="molecule type" value="Genomic_DNA"/>
</dbReference>
<dbReference type="Gene3D" id="1.10.1740.10">
    <property type="match status" value="1"/>
</dbReference>
<evidence type="ECO:0000256" key="4">
    <source>
        <dbReference type="ARBA" id="ARBA00023125"/>
    </source>
</evidence>
<dbReference type="InterPro" id="IPR039425">
    <property type="entry name" value="RNA_pol_sigma-70-like"/>
</dbReference>
<feature type="domain" description="RNA polymerase sigma factor 70 region 4 type 2" evidence="7">
    <location>
        <begin position="122"/>
        <end position="174"/>
    </location>
</feature>
<keyword evidence="2" id="KW-0805">Transcription regulation</keyword>
<organism evidence="8 9">
    <name type="scientific">Spirosoma aureum</name>
    <dbReference type="NCBI Taxonomy" id="2692134"/>
    <lineage>
        <taxon>Bacteria</taxon>
        <taxon>Pseudomonadati</taxon>
        <taxon>Bacteroidota</taxon>
        <taxon>Cytophagia</taxon>
        <taxon>Cytophagales</taxon>
        <taxon>Cytophagaceae</taxon>
        <taxon>Spirosoma</taxon>
    </lineage>
</organism>
<dbReference type="PANTHER" id="PTHR43133">
    <property type="entry name" value="RNA POLYMERASE ECF-TYPE SIGMA FACTO"/>
    <property type="match status" value="1"/>
</dbReference>
<dbReference type="KEGG" id="spib:G8759_09375"/>
<dbReference type="SUPFAM" id="SSF88659">
    <property type="entry name" value="Sigma3 and sigma4 domains of RNA polymerase sigma factors"/>
    <property type="match status" value="1"/>
</dbReference>
<dbReference type="GO" id="GO:0003677">
    <property type="term" value="F:DNA binding"/>
    <property type="evidence" value="ECO:0007669"/>
    <property type="project" value="UniProtKB-KW"/>
</dbReference>
<evidence type="ECO:0000259" key="6">
    <source>
        <dbReference type="Pfam" id="PF04542"/>
    </source>
</evidence>
<sequence length="182" mass="21595">MNPSLQTKKEWHKGNQTSYATNPFETIYTRYVKKVYQKCLFMTQNRSIAQDYTHDIFLKVFENIKSFENRSAFSTWLFSISHNYCIDRIKASRRINLEYLSDNLGESLADQDESGLLEFRLQYLEKMINCLPDSELELVRLKYEQGLSIKAIAQQYNLKESAVKMRLKRTRDKLNGMYNEPM</sequence>
<protein>
    <submittedName>
        <fullName evidence="8">RNA polymerase sigma factor</fullName>
    </submittedName>
</protein>
<name>A0A6G9AKG7_9BACT</name>
<dbReference type="InterPro" id="IPR036388">
    <property type="entry name" value="WH-like_DNA-bd_sf"/>
</dbReference>
<keyword evidence="3" id="KW-0731">Sigma factor</keyword>
<evidence type="ECO:0000256" key="1">
    <source>
        <dbReference type="ARBA" id="ARBA00010641"/>
    </source>
</evidence>
<dbReference type="Pfam" id="PF04542">
    <property type="entry name" value="Sigma70_r2"/>
    <property type="match status" value="1"/>
</dbReference>
<gene>
    <name evidence="8" type="ORF">G8759_09375</name>
</gene>
<dbReference type="CDD" id="cd06171">
    <property type="entry name" value="Sigma70_r4"/>
    <property type="match status" value="1"/>
</dbReference>
<dbReference type="Proteomes" id="UP000501802">
    <property type="component" value="Chromosome"/>
</dbReference>
<dbReference type="GO" id="GO:0016987">
    <property type="term" value="F:sigma factor activity"/>
    <property type="evidence" value="ECO:0007669"/>
    <property type="project" value="UniProtKB-KW"/>
</dbReference>
<evidence type="ECO:0000256" key="5">
    <source>
        <dbReference type="ARBA" id="ARBA00023163"/>
    </source>
</evidence>
<evidence type="ECO:0000313" key="9">
    <source>
        <dbReference type="Proteomes" id="UP000501802"/>
    </source>
</evidence>
<keyword evidence="5" id="KW-0804">Transcription</keyword>
<keyword evidence="9" id="KW-1185">Reference proteome</keyword>
<dbReference type="Gene3D" id="1.10.10.10">
    <property type="entry name" value="Winged helix-like DNA-binding domain superfamily/Winged helix DNA-binding domain"/>
    <property type="match status" value="1"/>
</dbReference>
<dbReference type="PANTHER" id="PTHR43133:SF8">
    <property type="entry name" value="RNA POLYMERASE SIGMA FACTOR HI_1459-RELATED"/>
    <property type="match status" value="1"/>
</dbReference>
<evidence type="ECO:0000256" key="2">
    <source>
        <dbReference type="ARBA" id="ARBA00023015"/>
    </source>
</evidence>
<evidence type="ECO:0000259" key="7">
    <source>
        <dbReference type="Pfam" id="PF08281"/>
    </source>
</evidence>
<dbReference type="SUPFAM" id="SSF88946">
    <property type="entry name" value="Sigma2 domain of RNA polymerase sigma factors"/>
    <property type="match status" value="1"/>
</dbReference>
<dbReference type="RefSeq" id="WP_167207295.1">
    <property type="nucleotide sequence ID" value="NZ_CP050063.1"/>
</dbReference>
<accession>A0A6G9AKG7</accession>
<keyword evidence="4" id="KW-0238">DNA-binding</keyword>
<evidence type="ECO:0000256" key="3">
    <source>
        <dbReference type="ARBA" id="ARBA00023082"/>
    </source>
</evidence>
<dbReference type="GO" id="GO:0006352">
    <property type="term" value="P:DNA-templated transcription initiation"/>
    <property type="evidence" value="ECO:0007669"/>
    <property type="project" value="InterPro"/>
</dbReference>
<dbReference type="Pfam" id="PF08281">
    <property type="entry name" value="Sigma70_r4_2"/>
    <property type="match status" value="1"/>
</dbReference>
<dbReference type="InterPro" id="IPR013324">
    <property type="entry name" value="RNA_pol_sigma_r3/r4-like"/>
</dbReference>
<dbReference type="InterPro" id="IPR013249">
    <property type="entry name" value="RNA_pol_sigma70_r4_t2"/>
</dbReference>
<dbReference type="AlphaFoldDB" id="A0A6G9AKG7"/>
<reference evidence="8 9" key="1">
    <citation type="submission" date="2020-03" db="EMBL/GenBank/DDBJ databases">
        <authorList>
            <person name="Kim M.K."/>
        </authorList>
    </citation>
    <scope>NUCLEOTIDE SEQUENCE [LARGE SCALE GENOMIC DNA]</scope>
    <source>
        <strain evidence="8 9">BT328</strain>
    </source>
</reference>
<comment type="similarity">
    <text evidence="1">Belongs to the sigma-70 factor family. ECF subfamily.</text>
</comment>
<feature type="domain" description="RNA polymerase sigma-70 region 2" evidence="6">
    <location>
        <begin position="27"/>
        <end position="94"/>
    </location>
</feature>